<protein>
    <submittedName>
        <fullName evidence="2">Uncharacterized protein</fullName>
    </submittedName>
</protein>
<reference evidence="2" key="1">
    <citation type="submission" date="2023-06" db="EMBL/GenBank/DDBJ databases">
        <title>Genome-scale phylogeny and comparative genomics of the fungal order Sordariales.</title>
        <authorList>
            <consortium name="Lawrence Berkeley National Laboratory"/>
            <person name="Hensen N."/>
            <person name="Bonometti L."/>
            <person name="Westerberg I."/>
            <person name="Brannstrom I.O."/>
            <person name="Guillou S."/>
            <person name="Cros-Aarteil S."/>
            <person name="Calhoun S."/>
            <person name="Haridas S."/>
            <person name="Kuo A."/>
            <person name="Mondo S."/>
            <person name="Pangilinan J."/>
            <person name="Riley R."/>
            <person name="Labutti K."/>
            <person name="Andreopoulos B."/>
            <person name="Lipzen A."/>
            <person name="Chen C."/>
            <person name="Yanf M."/>
            <person name="Daum C."/>
            <person name="Ng V."/>
            <person name="Clum A."/>
            <person name="Steindorff A."/>
            <person name="Ohm R."/>
            <person name="Martin F."/>
            <person name="Silar P."/>
            <person name="Natvig D."/>
            <person name="Lalanne C."/>
            <person name="Gautier V."/>
            <person name="Ament-Velasquez S.L."/>
            <person name="Kruys A."/>
            <person name="Hutchinson M.I."/>
            <person name="Powell A.J."/>
            <person name="Barry K."/>
            <person name="Miller A.N."/>
            <person name="Grigoriev I.V."/>
            <person name="Debuchy R."/>
            <person name="Gladieux P."/>
            <person name="Thoren M.H."/>
            <person name="Johannesson H."/>
        </authorList>
    </citation>
    <scope>NUCLEOTIDE SEQUENCE</scope>
    <source>
        <strain evidence="2">CBS 606.72</strain>
    </source>
</reference>
<evidence type="ECO:0000313" key="2">
    <source>
        <dbReference type="EMBL" id="KAK0623718.1"/>
    </source>
</evidence>
<keyword evidence="3" id="KW-1185">Reference proteome</keyword>
<evidence type="ECO:0000313" key="3">
    <source>
        <dbReference type="Proteomes" id="UP001175000"/>
    </source>
</evidence>
<dbReference type="EMBL" id="JAULSU010000003">
    <property type="protein sequence ID" value="KAK0623718.1"/>
    <property type="molecule type" value="Genomic_DNA"/>
</dbReference>
<gene>
    <name evidence="2" type="ORF">B0T14DRAFT_516932</name>
</gene>
<accession>A0AA39WY24</accession>
<sequence>MAKPYFVTFKCTAADFSMPRKIWPRPPLIVQTSFNMVKRPANVPTMPPKKKPPTLPQNPTMPFTKRPRPPQTPKRLTNILRPTASTHPATTTQRTVLPPLARPLHLARWIHISPVTAMGRVESERHGGAVRLRRHRRRRHRDLHQDELVRSRDPKVHRRDEGLRPHHRRRGEDVAWVGVHPRGDGRGRQRGVVEGEELEALPGVGVSLTFQSLNEGVQKLVRMPFEQIGRPSDVARYASQGRWVWLPEFAGTPPEVDGYASEISTGRGDQGLLEVYWKFILTLCCVLPWV</sequence>
<evidence type="ECO:0000256" key="1">
    <source>
        <dbReference type="SAM" id="MobiDB-lite"/>
    </source>
</evidence>
<proteinExistence type="predicted"/>
<dbReference type="Proteomes" id="UP001175000">
    <property type="component" value="Unassembled WGS sequence"/>
</dbReference>
<name>A0AA39WY24_9PEZI</name>
<organism evidence="2 3">
    <name type="scientific">Immersiella caudata</name>
    <dbReference type="NCBI Taxonomy" id="314043"/>
    <lineage>
        <taxon>Eukaryota</taxon>
        <taxon>Fungi</taxon>
        <taxon>Dikarya</taxon>
        <taxon>Ascomycota</taxon>
        <taxon>Pezizomycotina</taxon>
        <taxon>Sordariomycetes</taxon>
        <taxon>Sordariomycetidae</taxon>
        <taxon>Sordariales</taxon>
        <taxon>Lasiosphaeriaceae</taxon>
        <taxon>Immersiella</taxon>
    </lineage>
</organism>
<dbReference type="AlphaFoldDB" id="A0AA39WY24"/>
<comment type="caution">
    <text evidence="2">The sequence shown here is derived from an EMBL/GenBank/DDBJ whole genome shotgun (WGS) entry which is preliminary data.</text>
</comment>
<feature type="region of interest" description="Disordered" evidence="1">
    <location>
        <begin position="40"/>
        <end position="74"/>
    </location>
</feature>